<reference evidence="3" key="1">
    <citation type="submission" date="2020-10" db="EMBL/GenBank/DDBJ databases">
        <authorList>
            <person name="Han B."/>
            <person name="Lu T."/>
            <person name="Zhao Q."/>
            <person name="Huang X."/>
            <person name="Zhao Y."/>
        </authorList>
    </citation>
    <scope>NUCLEOTIDE SEQUENCE</scope>
</reference>
<dbReference type="EMBL" id="CAJGYO010000545">
    <property type="protein sequence ID" value="CAD6342576.1"/>
    <property type="molecule type" value="Genomic_DNA"/>
</dbReference>
<dbReference type="PROSITE" id="PS00028">
    <property type="entry name" value="ZINC_FINGER_C2H2_1"/>
    <property type="match status" value="1"/>
</dbReference>
<accession>A0A811SK79</accession>
<evidence type="ECO:0000256" key="1">
    <source>
        <dbReference type="SAM" id="MobiDB-lite"/>
    </source>
</evidence>
<comment type="caution">
    <text evidence="3">The sequence shown here is derived from an EMBL/GenBank/DDBJ whole genome shotgun (WGS) entry which is preliminary data.</text>
</comment>
<organism evidence="3 4">
    <name type="scientific">Miscanthus lutarioriparius</name>
    <dbReference type="NCBI Taxonomy" id="422564"/>
    <lineage>
        <taxon>Eukaryota</taxon>
        <taxon>Viridiplantae</taxon>
        <taxon>Streptophyta</taxon>
        <taxon>Embryophyta</taxon>
        <taxon>Tracheophyta</taxon>
        <taxon>Spermatophyta</taxon>
        <taxon>Magnoliopsida</taxon>
        <taxon>Liliopsida</taxon>
        <taxon>Poales</taxon>
        <taxon>Poaceae</taxon>
        <taxon>PACMAD clade</taxon>
        <taxon>Panicoideae</taxon>
        <taxon>Andropogonodae</taxon>
        <taxon>Andropogoneae</taxon>
        <taxon>Saccharinae</taxon>
        <taxon>Miscanthus</taxon>
    </lineage>
</organism>
<dbReference type="InterPro" id="IPR044303">
    <property type="entry name" value="ZAT1/4/9"/>
</dbReference>
<dbReference type="Proteomes" id="UP000604825">
    <property type="component" value="Unassembled WGS sequence"/>
</dbReference>
<feature type="domain" description="C2H2-type" evidence="2">
    <location>
        <begin position="6"/>
        <end position="26"/>
    </location>
</feature>
<dbReference type="PANTHER" id="PTHR46326:SF2">
    <property type="entry name" value="ZINC FINGER PROTEIN ZAT1-RELATED"/>
    <property type="match status" value="1"/>
</dbReference>
<sequence length="313" mass="33488">MDRHTCKLCFLRFHNGRALGGHMRSHVMAASAASAYSPLLSRQPQLPPLSPSLASTSSTEMDDDKPSARQEPPTPCVVREGTKKRFDSPGFSSGGRAAARGESSVVQDGESDTESAVGSCFRRLLRSHRQPATTGARSRAYGLQVVVLVPWPPAWQYPRTPVWVRCSPGGGCCLREAWKLGTGHWVRERAGPSARAGFANCSPSLLVAAPALAVGRLAASPPLVLLAPSDSVGRLARFPLVSHLIFSTADRLFLPFAHTSLNGGGALHRPVSIGLLVRTNENVLCQGSPSPRASQPRSEGAFFLRVSVTRVLR</sequence>
<gene>
    <name evidence="3" type="ORF">NCGR_LOCUS66674</name>
</gene>
<evidence type="ECO:0000259" key="2">
    <source>
        <dbReference type="PROSITE" id="PS00028"/>
    </source>
</evidence>
<dbReference type="AlphaFoldDB" id="A0A811SK79"/>
<feature type="region of interest" description="Disordered" evidence="1">
    <location>
        <begin position="41"/>
        <end position="112"/>
    </location>
</feature>
<protein>
    <recommendedName>
        <fullName evidence="2">C2H2-type domain-containing protein</fullName>
    </recommendedName>
</protein>
<dbReference type="PANTHER" id="PTHR46326">
    <property type="entry name" value="ZINC FINGER PROTEIN ZAT1-RELATED"/>
    <property type="match status" value="1"/>
</dbReference>
<dbReference type="OrthoDB" id="9411774at2759"/>
<feature type="compositionally biased region" description="Low complexity" evidence="1">
    <location>
        <begin position="90"/>
        <end position="104"/>
    </location>
</feature>
<name>A0A811SK79_9POAL</name>
<evidence type="ECO:0000313" key="3">
    <source>
        <dbReference type="EMBL" id="CAD6342576.1"/>
    </source>
</evidence>
<keyword evidence="4" id="KW-1185">Reference proteome</keyword>
<dbReference type="InterPro" id="IPR013087">
    <property type="entry name" value="Znf_C2H2_type"/>
</dbReference>
<evidence type="ECO:0000313" key="4">
    <source>
        <dbReference type="Proteomes" id="UP000604825"/>
    </source>
</evidence>
<dbReference type="GO" id="GO:0006355">
    <property type="term" value="P:regulation of DNA-templated transcription"/>
    <property type="evidence" value="ECO:0007669"/>
    <property type="project" value="InterPro"/>
</dbReference>
<proteinExistence type="predicted"/>